<dbReference type="CDD" id="cd00778">
    <property type="entry name" value="ProRS_core_arch_euk"/>
    <property type="match status" value="1"/>
</dbReference>
<name>A0A1F6AG92_9BACT</name>
<dbReference type="Proteomes" id="UP000178759">
    <property type="component" value="Unassembled WGS sequence"/>
</dbReference>
<dbReference type="AlphaFoldDB" id="A0A1F6AG92"/>
<evidence type="ECO:0000256" key="3">
    <source>
        <dbReference type="ARBA" id="ARBA00022840"/>
    </source>
</evidence>
<dbReference type="Pfam" id="PF00587">
    <property type="entry name" value="tRNA-synt_2b"/>
    <property type="match status" value="1"/>
</dbReference>
<keyword evidence="3 7" id="KW-0067">ATP-binding</keyword>
<dbReference type="NCBIfam" id="TIGR00408">
    <property type="entry name" value="proS_fam_I"/>
    <property type="match status" value="1"/>
</dbReference>
<dbReference type="GO" id="GO:0004827">
    <property type="term" value="F:proline-tRNA ligase activity"/>
    <property type="evidence" value="ECO:0007669"/>
    <property type="project" value="UniProtKB-UniRule"/>
</dbReference>
<dbReference type="Pfam" id="PF03129">
    <property type="entry name" value="HGTP_anticodon"/>
    <property type="match status" value="1"/>
</dbReference>
<reference evidence="9 10" key="1">
    <citation type="journal article" date="2016" name="Nat. Commun.">
        <title>Thousands of microbial genomes shed light on interconnected biogeochemical processes in an aquifer system.</title>
        <authorList>
            <person name="Anantharaman K."/>
            <person name="Brown C.T."/>
            <person name="Hug L.A."/>
            <person name="Sharon I."/>
            <person name="Castelle C.J."/>
            <person name="Probst A.J."/>
            <person name="Thomas B.C."/>
            <person name="Singh A."/>
            <person name="Wilkins M.J."/>
            <person name="Karaoz U."/>
            <person name="Brodie E.L."/>
            <person name="Williams K.H."/>
            <person name="Hubbard S.S."/>
            <person name="Banfield J.F."/>
        </authorList>
    </citation>
    <scope>NUCLEOTIDE SEQUENCE [LARGE SCALE GENOMIC DNA]</scope>
</reference>
<dbReference type="Gene3D" id="3.40.50.800">
    <property type="entry name" value="Anticodon-binding domain"/>
    <property type="match status" value="1"/>
</dbReference>
<dbReference type="InterPro" id="IPR006195">
    <property type="entry name" value="aa-tRNA-synth_II"/>
</dbReference>
<dbReference type="InterPro" id="IPR033721">
    <property type="entry name" value="ProRS_core_arch_euk"/>
</dbReference>
<proteinExistence type="inferred from homology"/>
<comment type="caution">
    <text evidence="9">The sequence shown here is derived from an EMBL/GenBank/DDBJ whole genome shotgun (WGS) entry which is preliminary data.</text>
</comment>
<dbReference type="PANTHER" id="PTHR43382">
    <property type="entry name" value="PROLYL-TRNA SYNTHETASE"/>
    <property type="match status" value="1"/>
</dbReference>
<dbReference type="GO" id="GO:0006433">
    <property type="term" value="P:prolyl-tRNA aminoacylation"/>
    <property type="evidence" value="ECO:0007669"/>
    <property type="project" value="UniProtKB-UniRule"/>
</dbReference>
<dbReference type="InterPro" id="IPR004499">
    <property type="entry name" value="Pro-tRNA-ligase_IIa_arc-type"/>
</dbReference>
<comment type="subunit">
    <text evidence="7">Homodimer.</text>
</comment>
<dbReference type="PROSITE" id="PS50862">
    <property type="entry name" value="AA_TRNA_LIGASE_II"/>
    <property type="match status" value="1"/>
</dbReference>
<evidence type="ECO:0000313" key="10">
    <source>
        <dbReference type="Proteomes" id="UP000178759"/>
    </source>
</evidence>
<keyword evidence="5 7" id="KW-0030">Aminoacyl-tRNA synthetase</keyword>
<dbReference type="Gene3D" id="3.30.110.30">
    <property type="entry name" value="C-terminal domain of ProRS"/>
    <property type="match status" value="1"/>
</dbReference>
<dbReference type="GO" id="GO:0005524">
    <property type="term" value="F:ATP binding"/>
    <property type="evidence" value="ECO:0007669"/>
    <property type="project" value="UniProtKB-UniRule"/>
</dbReference>
<dbReference type="InterPro" id="IPR036621">
    <property type="entry name" value="Anticodon-bd_dom_sf"/>
</dbReference>
<keyword evidence="2 7" id="KW-0547">Nucleotide-binding</keyword>
<comment type="subcellular location">
    <subcellularLocation>
        <location evidence="7">Cytoplasm</location>
    </subcellularLocation>
</comment>
<evidence type="ECO:0000256" key="2">
    <source>
        <dbReference type="ARBA" id="ARBA00022741"/>
    </source>
</evidence>
<dbReference type="Gene3D" id="3.30.930.10">
    <property type="entry name" value="Bira Bifunctional Protein, Domain 2"/>
    <property type="match status" value="1"/>
</dbReference>
<dbReference type="InterPro" id="IPR002314">
    <property type="entry name" value="aa-tRNA-synt_IIb"/>
</dbReference>
<comment type="catalytic activity">
    <reaction evidence="6 7">
        <text>tRNA(Pro) + L-proline + ATP = L-prolyl-tRNA(Pro) + AMP + diphosphate</text>
        <dbReference type="Rhea" id="RHEA:14305"/>
        <dbReference type="Rhea" id="RHEA-COMP:9700"/>
        <dbReference type="Rhea" id="RHEA-COMP:9702"/>
        <dbReference type="ChEBI" id="CHEBI:30616"/>
        <dbReference type="ChEBI" id="CHEBI:33019"/>
        <dbReference type="ChEBI" id="CHEBI:60039"/>
        <dbReference type="ChEBI" id="CHEBI:78442"/>
        <dbReference type="ChEBI" id="CHEBI:78532"/>
        <dbReference type="ChEBI" id="CHEBI:456215"/>
        <dbReference type="EC" id="6.1.1.15"/>
    </reaction>
</comment>
<dbReference type="SUPFAM" id="SSF55681">
    <property type="entry name" value="Class II aaRS and biotin synthetases"/>
    <property type="match status" value="1"/>
</dbReference>
<feature type="domain" description="Aminoacyl-transfer RNA synthetases class-II family profile" evidence="8">
    <location>
        <begin position="43"/>
        <end position="285"/>
    </location>
</feature>
<dbReference type="InterPro" id="IPR002316">
    <property type="entry name" value="Pro-tRNA-ligase_IIa"/>
</dbReference>
<dbReference type="SMART" id="SM00946">
    <property type="entry name" value="ProRS-C_1"/>
    <property type="match status" value="1"/>
</dbReference>
<dbReference type="InterPro" id="IPR004154">
    <property type="entry name" value="Anticodon-bd"/>
</dbReference>
<dbReference type="EMBL" id="MFJV01000001">
    <property type="protein sequence ID" value="OGG23770.1"/>
    <property type="molecule type" value="Genomic_DNA"/>
</dbReference>
<dbReference type="InterPro" id="IPR017449">
    <property type="entry name" value="Pro-tRNA_synth_II"/>
</dbReference>
<dbReference type="Pfam" id="PF09180">
    <property type="entry name" value="ProRS-C_1"/>
    <property type="match status" value="1"/>
</dbReference>
<keyword evidence="4 7" id="KW-0648">Protein biosynthesis</keyword>
<keyword evidence="7" id="KW-0963">Cytoplasm</keyword>
<organism evidence="9 10">
    <name type="scientific">Candidatus Gottesmanbacteria bacterium RIFCSPLOWO2_01_FULL_43_11b</name>
    <dbReference type="NCBI Taxonomy" id="1798392"/>
    <lineage>
        <taxon>Bacteria</taxon>
        <taxon>Candidatus Gottesmaniibacteriota</taxon>
    </lineage>
</organism>
<comment type="domain">
    <text evidence="7">Consists of three domains: the N-terminal catalytic domain, the anticodon-binding domain and the C-terminal extension.</text>
</comment>
<dbReference type="GO" id="GO:0017101">
    <property type="term" value="C:aminoacyl-tRNA synthetase multienzyme complex"/>
    <property type="evidence" value="ECO:0007669"/>
    <property type="project" value="TreeGrafter"/>
</dbReference>
<comment type="similarity">
    <text evidence="7">Belongs to the class-II aminoacyl-tRNA synthetase family. ProS type 3 subfamily.</text>
</comment>
<evidence type="ECO:0000256" key="4">
    <source>
        <dbReference type="ARBA" id="ARBA00022917"/>
    </source>
</evidence>
<dbReference type="CDD" id="cd00862">
    <property type="entry name" value="ProRS_anticodon_zinc"/>
    <property type="match status" value="1"/>
</dbReference>
<evidence type="ECO:0000256" key="6">
    <source>
        <dbReference type="ARBA" id="ARBA00047671"/>
    </source>
</evidence>
<evidence type="ECO:0000313" key="9">
    <source>
        <dbReference type="EMBL" id="OGG23770.1"/>
    </source>
</evidence>
<evidence type="ECO:0000256" key="7">
    <source>
        <dbReference type="HAMAP-Rule" id="MF_01571"/>
    </source>
</evidence>
<dbReference type="EC" id="6.1.1.15" evidence="7"/>
<dbReference type="InterPro" id="IPR016061">
    <property type="entry name" value="Pro-tRNA_ligase_II_C"/>
</dbReference>
<gene>
    <name evidence="7" type="primary">proS</name>
    <name evidence="9" type="ORF">A3A79_01005</name>
</gene>
<keyword evidence="1 7" id="KW-0436">Ligase</keyword>
<dbReference type="PANTHER" id="PTHR43382:SF2">
    <property type="entry name" value="BIFUNCTIONAL GLUTAMATE_PROLINE--TRNA LIGASE"/>
    <property type="match status" value="1"/>
</dbReference>
<dbReference type="HAMAP" id="MF_01571">
    <property type="entry name" value="Pro_tRNA_synth_type3"/>
    <property type="match status" value="1"/>
</dbReference>
<sequence>MQKQFEKKELKKKSDNLSDWYTDVILKAQLADYAPIKGCMVIRPYGFALWEGIQHYMDPLIKAHKVENAYFPLFIPEKFLNLEKEHVEGFAPHMAVVTFAGGEELKERLVVRPTSETIMYEMYKRWTQSYRDLPIRINQWNNIVRWEKRTYLFLRTSEFLWQEGHCAHNTHKESVSEVRWALDMYKETYQNLLALYGVAGVKSESEKFAGAKKTYTFEMLMPDGKALQGCTSHDLGQNFAKAFHWTVQDEKGQPLYPWQNSWGFSTRSIGGLIMAHGDDQGLIMPPNIAPIQVILIPIPGSSPKTIKYAIAQREALKKIGIRVKCDDKDGESAGFKFNKWEVRGVPIRLEIGDKEAEEGIVTAVARDTMQKKKVSIDEISGMLETIQQNLLETHKKFTLDHTHTVESYDHFKKIMAGERGFISAFWCEDASCETKIKAETKASNRCLPLDLPAGRQVPKEEKGTCVHCGKPATHRWLFAQAY</sequence>
<evidence type="ECO:0000256" key="1">
    <source>
        <dbReference type="ARBA" id="ARBA00022598"/>
    </source>
</evidence>
<protein>
    <recommendedName>
        <fullName evidence="7">Proline--tRNA ligase</fullName>
        <ecNumber evidence="7">6.1.1.15</ecNumber>
    </recommendedName>
    <alternativeName>
        <fullName evidence="7">Prolyl-tRNA synthetase</fullName>
        <shortName evidence="7">ProRS</shortName>
    </alternativeName>
</protein>
<dbReference type="PRINTS" id="PR01046">
    <property type="entry name" value="TRNASYNTHPRO"/>
</dbReference>
<comment type="function">
    <text evidence="7">Catalyzes the attachment of proline to tRNA(Pro) in a two-step reaction: proline is first activated by ATP to form Pro-AMP and then transferred to the acceptor end of tRNA(Pro).</text>
</comment>
<dbReference type="SUPFAM" id="SSF52954">
    <property type="entry name" value="Class II aaRS ABD-related"/>
    <property type="match status" value="1"/>
</dbReference>
<dbReference type="STRING" id="1798392.A3A79_01005"/>
<accession>A0A1F6AG92</accession>
<evidence type="ECO:0000256" key="5">
    <source>
        <dbReference type="ARBA" id="ARBA00023146"/>
    </source>
</evidence>
<dbReference type="GO" id="GO:0005737">
    <property type="term" value="C:cytoplasm"/>
    <property type="evidence" value="ECO:0007669"/>
    <property type="project" value="UniProtKB-SubCell"/>
</dbReference>
<dbReference type="FunFam" id="3.30.930.10:FF:000037">
    <property type="entry name" value="Proline--tRNA ligase"/>
    <property type="match status" value="1"/>
</dbReference>
<evidence type="ECO:0000259" key="8">
    <source>
        <dbReference type="PROSITE" id="PS50862"/>
    </source>
</evidence>
<dbReference type="SUPFAM" id="SSF64586">
    <property type="entry name" value="C-terminal domain of ProRS"/>
    <property type="match status" value="1"/>
</dbReference>
<dbReference type="InterPro" id="IPR045864">
    <property type="entry name" value="aa-tRNA-synth_II/BPL/LPL"/>
</dbReference>